<evidence type="ECO:0000313" key="3">
    <source>
        <dbReference type="Proteomes" id="UP000813444"/>
    </source>
</evidence>
<reference evidence="2" key="1">
    <citation type="journal article" date="2021" name="Nat. Commun.">
        <title>Genetic determinants of endophytism in the Arabidopsis root mycobiome.</title>
        <authorList>
            <person name="Mesny F."/>
            <person name="Miyauchi S."/>
            <person name="Thiergart T."/>
            <person name="Pickel B."/>
            <person name="Atanasova L."/>
            <person name="Karlsson M."/>
            <person name="Huettel B."/>
            <person name="Barry K.W."/>
            <person name="Haridas S."/>
            <person name="Chen C."/>
            <person name="Bauer D."/>
            <person name="Andreopoulos W."/>
            <person name="Pangilinan J."/>
            <person name="LaButti K."/>
            <person name="Riley R."/>
            <person name="Lipzen A."/>
            <person name="Clum A."/>
            <person name="Drula E."/>
            <person name="Henrissat B."/>
            <person name="Kohler A."/>
            <person name="Grigoriev I.V."/>
            <person name="Martin F.M."/>
            <person name="Hacquard S."/>
        </authorList>
    </citation>
    <scope>NUCLEOTIDE SEQUENCE</scope>
    <source>
        <strain evidence="2">MPI-CAGE-CH-0235</strain>
    </source>
</reference>
<evidence type="ECO:0000256" key="1">
    <source>
        <dbReference type="SAM" id="MobiDB-lite"/>
    </source>
</evidence>
<name>A0A8K0WSQ3_9HYPO</name>
<dbReference type="AlphaFoldDB" id="A0A8K0WSQ3"/>
<organism evidence="2 3">
    <name type="scientific">Stachybotrys elegans</name>
    <dbReference type="NCBI Taxonomy" id="80388"/>
    <lineage>
        <taxon>Eukaryota</taxon>
        <taxon>Fungi</taxon>
        <taxon>Dikarya</taxon>
        <taxon>Ascomycota</taxon>
        <taxon>Pezizomycotina</taxon>
        <taxon>Sordariomycetes</taxon>
        <taxon>Hypocreomycetidae</taxon>
        <taxon>Hypocreales</taxon>
        <taxon>Stachybotryaceae</taxon>
        <taxon>Stachybotrys</taxon>
    </lineage>
</organism>
<accession>A0A8K0WSQ3</accession>
<dbReference type="EMBL" id="JAGPNK010000004">
    <property type="protein sequence ID" value="KAH7322636.1"/>
    <property type="molecule type" value="Genomic_DNA"/>
</dbReference>
<gene>
    <name evidence="2" type="ORF">B0I35DRAFT_185449</name>
</gene>
<dbReference type="Proteomes" id="UP000813444">
    <property type="component" value="Unassembled WGS sequence"/>
</dbReference>
<feature type="region of interest" description="Disordered" evidence="1">
    <location>
        <begin position="115"/>
        <end position="167"/>
    </location>
</feature>
<sequence length="217" mass="23574">MCIVLVRRQIGAGRVRREGRKNARKPPLVDLSGAGSIYQWPSYTLARLAAQCSRLGRENERSLPRRTCRSKTSGLKNAHTGGAQEETAPSSISLCVCAVCLLFFFLRRSTGDHADKSWTGKPGVEGKQEEEEANPSRKKRVASQFRGGLFPGIPPVGRDGSCDGQRSRGWEGLWRQRIESMDGGSFSPRGRAVDLALLGDPLAVGPEVDSTHSPKSG</sequence>
<proteinExistence type="predicted"/>
<evidence type="ECO:0000313" key="2">
    <source>
        <dbReference type="EMBL" id="KAH7322636.1"/>
    </source>
</evidence>
<keyword evidence="3" id="KW-1185">Reference proteome</keyword>
<protein>
    <submittedName>
        <fullName evidence="2">Uncharacterized protein</fullName>
    </submittedName>
</protein>
<comment type="caution">
    <text evidence="2">The sequence shown here is derived from an EMBL/GenBank/DDBJ whole genome shotgun (WGS) entry which is preliminary data.</text>
</comment>
<feature type="region of interest" description="Disordered" evidence="1">
    <location>
        <begin position="61"/>
        <end position="85"/>
    </location>
</feature>